<evidence type="ECO:0000256" key="1">
    <source>
        <dbReference type="ARBA" id="ARBA00005698"/>
    </source>
</evidence>
<feature type="transmembrane region" description="Helical" evidence="2">
    <location>
        <begin position="177"/>
        <end position="199"/>
    </location>
</feature>
<dbReference type="PANTHER" id="PTHR33269:SF17">
    <property type="entry name" value="NADH-UBIQUINONE OXIDOREDUCTASE CHAIN 6"/>
    <property type="match status" value="1"/>
</dbReference>
<evidence type="ECO:0000313" key="3">
    <source>
        <dbReference type="EMBL" id="TMQ60427.1"/>
    </source>
</evidence>
<protein>
    <recommendedName>
        <fullName evidence="2">NADH-quinone oxidoreductase subunit J</fullName>
        <ecNumber evidence="2">7.1.1.-</ecNumber>
    </recommendedName>
</protein>
<evidence type="ECO:0000313" key="4">
    <source>
        <dbReference type="Proteomes" id="UP000316852"/>
    </source>
</evidence>
<name>A0A538TA21_UNCEI</name>
<keyword evidence="2" id="KW-1133">Transmembrane helix</keyword>
<dbReference type="Proteomes" id="UP000316852">
    <property type="component" value="Unassembled WGS sequence"/>
</dbReference>
<comment type="function">
    <text evidence="2">NDH-1 shuttles electrons from NADH, via FMN and iron-sulfur (Fe-S) centers, to quinones in the respiratory chain. Couples the redox reaction to proton translocation (for every two electrons transferred, four hydrogen ions are translocated across the cytoplasmic membrane), and thus conserves the redox energy in a proton gradient.</text>
</comment>
<proteinExistence type="inferred from homology"/>
<dbReference type="Gene3D" id="1.20.120.1200">
    <property type="entry name" value="NADH-ubiquinone/plastoquinone oxidoreductase chain 6, subunit NuoJ"/>
    <property type="match status" value="1"/>
</dbReference>
<keyword evidence="2" id="KW-0812">Transmembrane</keyword>
<organism evidence="3 4">
    <name type="scientific">Eiseniibacteriota bacterium</name>
    <dbReference type="NCBI Taxonomy" id="2212470"/>
    <lineage>
        <taxon>Bacteria</taxon>
        <taxon>Candidatus Eiseniibacteriota</taxon>
    </lineage>
</organism>
<dbReference type="InterPro" id="IPR001457">
    <property type="entry name" value="NADH_UbQ/plastoQ_OxRdtase_su6"/>
</dbReference>
<gene>
    <name evidence="3" type="ORF">E6K76_01970</name>
</gene>
<feature type="transmembrane region" description="Helical" evidence="2">
    <location>
        <begin position="64"/>
        <end position="86"/>
    </location>
</feature>
<dbReference type="InterPro" id="IPR042106">
    <property type="entry name" value="Nuo/plastoQ_OxRdtase_6_NuoJ"/>
</dbReference>
<keyword evidence="2" id="KW-0874">Quinone</keyword>
<comment type="similarity">
    <text evidence="1 2">Belongs to the complex I subunit 6 family.</text>
</comment>
<dbReference type="AlphaFoldDB" id="A0A538TA21"/>
<dbReference type="GO" id="GO:0005886">
    <property type="term" value="C:plasma membrane"/>
    <property type="evidence" value="ECO:0007669"/>
    <property type="project" value="UniProtKB-SubCell"/>
</dbReference>
<dbReference type="GO" id="GO:0008137">
    <property type="term" value="F:NADH dehydrogenase (ubiquinone) activity"/>
    <property type="evidence" value="ECO:0007669"/>
    <property type="project" value="UniProtKB-UniRule"/>
</dbReference>
<comment type="caution">
    <text evidence="3">The sequence shown here is derived from an EMBL/GenBank/DDBJ whole genome shotgun (WGS) entry which is preliminary data.</text>
</comment>
<comment type="subcellular location">
    <subcellularLocation>
        <location evidence="2">Cell membrane</location>
        <topology evidence="2">Multi-pass membrane protein</topology>
    </subcellularLocation>
</comment>
<keyword evidence="2" id="KW-0472">Membrane</keyword>
<dbReference type="EC" id="7.1.1.-" evidence="2"/>
<comment type="catalytic activity">
    <reaction evidence="2">
        <text>a quinone + NADH + 5 H(+)(in) = a quinol + NAD(+) + 4 H(+)(out)</text>
        <dbReference type="Rhea" id="RHEA:57888"/>
        <dbReference type="ChEBI" id="CHEBI:15378"/>
        <dbReference type="ChEBI" id="CHEBI:24646"/>
        <dbReference type="ChEBI" id="CHEBI:57540"/>
        <dbReference type="ChEBI" id="CHEBI:57945"/>
        <dbReference type="ChEBI" id="CHEBI:132124"/>
    </reaction>
</comment>
<reference evidence="3 4" key="1">
    <citation type="journal article" date="2019" name="Nat. Microbiol.">
        <title>Mediterranean grassland soil C-N compound turnover is dependent on rainfall and depth, and is mediated by genomically divergent microorganisms.</title>
        <authorList>
            <person name="Diamond S."/>
            <person name="Andeer P.F."/>
            <person name="Li Z."/>
            <person name="Crits-Christoph A."/>
            <person name="Burstein D."/>
            <person name="Anantharaman K."/>
            <person name="Lane K.R."/>
            <person name="Thomas B.C."/>
            <person name="Pan C."/>
            <person name="Northen T.R."/>
            <person name="Banfield J.F."/>
        </authorList>
    </citation>
    <scope>NUCLEOTIDE SEQUENCE [LARGE SCALE GENOMIC DNA]</scope>
    <source>
        <strain evidence="3">WS_6</strain>
    </source>
</reference>
<feature type="transmembrane region" description="Helical" evidence="2">
    <location>
        <begin position="124"/>
        <end position="144"/>
    </location>
</feature>
<dbReference type="PANTHER" id="PTHR33269">
    <property type="entry name" value="NADH-UBIQUINONE OXIDOREDUCTASE CHAIN 6"/>
    <property type="match status" value="1"/>
</dbReference>
<feature type="transmembrane region" description="Helical" evidence="2">
    <location>
        <begin position="33"/>
        <end position="57"/>
    </location>
</feature>
<sequence>MTSSWPSGGRSFCRYRSSISRSRRSSWRSRDKAAMVEAILFTLFSLSAVAFSLGMVFRRNAVHCALHLVGVLLSLSGMFVLLHAQFIAAIQILVYAGAIMVLFLFVVMLLNVRGESPLLTPGAAKGFGFFFAFIAFVELLWIVLSRGGSEGLPEAVAALSPGFGSPAEIGRILYTTWLFPFEVTSILLMIAVVGAVVLAKRKFA</sequence>
<accession>A0A538TA21</accession>
<keyword evidence="2" id="KW-0520">NAD</keyword>
<keyword evidence="2" id="KW-1003">Cell membrane</keyword>
<dbReference type="EMBL" id="VBOW01000014">
    <property type="protein sequence ID" value="TMQ60427.1"/>
    <property type="molecule type" value="Genomic_DNA"/>
</dbReference>
<dbReference type="GO" id="GO:0048038">
    <property type="term" value="F:quinone binding"/>
    <property type="evidence" value="ECO:0007669"/>
    <property type="project" value="UniProtKB-UniRule"/>
</dbReference>
<feature type="transmembrane region" description="Helical" evidence="2">
    <location>
        <begin position="92"/>
        <end position="112"/>
    </location>
</feature>
<dbReference type="Pfam" id="PF00499">
    <property type="entry name" value="Oxidored_q3"/>
    <property type="match status" value="1"/>
</dbReference>
<evidence type="ECO:0000256" key="2">
    <source>
        <dbReference type="RuleBase" id="RU004429"/>
    </source>
</evidence>